<gene>
    <name evidence="1" type="ORF">C1SCF055_LOCUS9183</name>
</gene>
<dbReference type="EMBL" id="CAMXCT010000629">
    <property type="protein sequence ID" value="CAI3981390.1"/>
    <property type="molecule type" value="Genomic_DNA"/>
</dbReference>
<protein>
    <submittedName>
        <fullName evidence="2">Protochlorophyllide reductase</fullName>
    </submittedName>
</protein>
<reference evidence="2 3" key="2">
    <citation type="submission" date="2024-05" db="EMBL/GenBank/DDBJ databases">
        <authorList>
            <person name="Chen Y."/>
            <person name="Shah S."/>
            <person name="Dougan E. K."/>
            <person name="Thang M."/>
            <person name="Chan C."/>
        </authorList>
    </citation>
    <scope>NUCLEOTIDE SEQUENCE [LARGE SCALE GENOMIC DNA]</scope>
</reference>
<dbReference type="EMBL" id="CAMXCT020000629">
    <property type="protein sequence ID" value="CAL1134765.1"/>
    <property type="molecule type" value="Genomic_DNA"/>
</dbReference>
<organism evidence="1">
    <name type="scientific">Cladocopium goreaui</name>
    <dbReference type="NCBI Taxonomy" id="2562237"/>
    <lineage>
        <taxon>Eukaryota</taxon>
        <taxon>Sar</taxon>
        <taxon>Alveolata</taxon>
        <taxon>Dinophyceae</taxon>
        <taxon>Suessiales</taxon>
        <taxon>Symbiodiniaceae</taxon>
        <taxon>Cladocopium</taxon>
    </lineage>
</organism>
<evidence type="ECO:0000313" key="2">
    <source>
        <dbReference type="EMBL" id="CAL4768702.1"/>
    </source>
</evidence>
<dbReference type="AlphaFoldDB" id="A0A9P1BXL9"/>
<keyword evidence="3" id="KW-1185">Reference proteome</keyword>
<dbReference type="Proteomes" id="UP001152797">
    <property type="component" value="Unassembled WGS sequence"/>
</dbReference>
<dbReference type="EMBL" id="CAMXCT030000629">
    <property type="protein sequence ID" value="CAL4768702.1"/>
    <property type="molecule type" value="Genomic_DNA"/>
</dbReference>
<sequence>MENVKASGAGRLIITSSMSAGYHQGLTDLQLEQGYSAHHAYSLSKLCDIMSRPRMHRRYGSPPELCIHTLDPDPTSSWIDTKMLRAGWSSGGHPVQRATASLSMLTEEKYGQSSGICWGCGGAGPKSGRMMVRINKHTLLTYKNI</sequence>
<comment type="caution">
    <text evidence="1">The sequence shown here is derived from an EMBL/GenBank/DDBJ whole genome shotgun (WGS) entry which is preliminary data.</text>
</comment>
<evidence type="ECO:0000313" key="3">
    <source>
        <dbReference type="Proteomes" id="UP001152797"/>
    </source>
</evidence>
<reference evidence="1" key="1">
    <citation type="submission" date="2022-10" db="EMBL/GenBank/DDBJ databases">
        <authorList>
            <person name="Chen Y."/>
            <person name="Dougan E. K."/>
            <person name="Chan C."/>
            <person name="Rhodes N."/>
            <person name="Thang M."/>
        </authorList>
    </citation>
    <scope>NUCLEOTIDE SEQUENCE</scope>
</reference>
<dbReference type="OrthoDB" id="191139at2759"/>
<evidence type="ECO:0000313" key="1">
    <source>
        <dbReference type="EMBL" id="CAI3981390.1"/>
    </source>
</evidence>
<accession>A0A9P1BXL9</accession>
<proteinExistence type="predicted"/>
<name>A0A9P1BXL9_9DINO</name>